<dbReference type="Proteomes" id="UP000287651">
    <property type="component" value="Unassembled WGS sequence"/>
</dbReference>
<reference evidence="1 2" key="1">
    <citation type="journal article" date="2014" name="Agronomy (Basel)">
        <title>A Draft Genome Sequence for Ensete ventricosum, the Drought-Tolerant Tree Against Hunger.</title>
        <authorList>
            <person name="Harrison J."/>
            <person name="Moore K.A."/>
            <person name="Paszkiewicz K."/>
            <person name="Jones T."/>
            <person name="Grant M."/>
            <person name="Ambacheew D."/>
            <person name="Muzemil S."/>
            <person name="Studholme D.J."/>
        </authorList>
    </citation>
    <scope>NUCLEOTIDE SEQUENCE [LARGE SCALE GENOMIC DNA]</scope>
</reference>
<organism evidence="1 2">
    <name type="scientific">Ensete ventricosum</name>
    <name type="common">Abyssinian banana</name>
    <name type="synonym">Musa ensete</name>
    <dbReference type="NCBI Taxonomy" id="4639"/>
    <lineage>
        <taxon>Eukaryota</taxon>
        <taxon>Viridiplantae</taxon>
        <taxon>Streptophyta</taxon>
        <taxon>Embryophyta</taxon>
        <taxon>Tracheophyta</taxon>
        <taxon>Spermatophyta</taxon>
        <taxon>Magnoliopsida</taxon>
        <taxon>Liliopsida</taxon>
        <taxon>Zingiberales</taxon>
        <taxon>Musaceae</taxon>
        <taxon>Ensete</taxon>
    </lineage>
</organism>
<dbReference type="AlphaFoldDB" id="A0A426YAL2"/>
<name>A0A426YAL2_ENSVE</name>
<protein>
    <submittedName>
        <fullName evidence="1">Uncharacterized protein</fullName>
    </submittedName>
</protein>
<dbReference type="EMBL" id="AMZH03013733">
    <property type="protein sequence ID" value="RRT48781.1"/>
    <property type="molecule type" value="Genomic_DNA"/>
</dbReference>
<evidence type="ECO:0000313" key="1">
    <source>
        <dbReference type="EMBL" id="RRT48781.1"/>
    </source>
</evidence>
<accession>A0A426YAL2</accession>
<proteinExistence type="predicted"/>
<gene>
    <name evidence="1" type="ORF">B296_00052823</name>
</gene>
<evidence type="ECO:0000313" key="2">
    <source>
        <dbReference type="Proteomes" id="UP000287651"/>
    </source>
</evidence>
<comment type="caution">
    <text evidence="1">The sequence shown here is derived from an EMBL/GenBank/DDBJ whole genome shotgun (WGS) entry which is preliminary data.</text>
</comment>
<sequence>MPVCLSASPTAAAATTAASGAAHRFIYPQRPCLHRAAKVSFPLLLRAWRMWKRRRLHLLLYWLGISKHCYHCRISETYLFLEMDSKA</sequence>